<evidence type="ECO:0000313" key="3">
    <source>
        <dbReference type="Proteomes" id="UP000229497"/>
    </source>
</evidence>
<gene>
    <name evidence="2" type="ORF">COV87_01830</name>
</gene>
<feature type="transmembrane region" description="Helical" evidence="1">
    <location>
        <begin position="68"/>
        <end position="84"/>
    </location>
</feature>
<keyword evidence="1" id="KW-0812">Transmembrane</keyword>
<feature type="transmembrane region" description="Helical" evidence="1">
    <location>
        <begin position="5"/>
        <end position="24"/>
    </location>
</feature>
<evidence type="ECO:0000256" key="1">
    <source>
        <dbReference type="SAM" id="Phobius"/>
    </source>
</evidence>
<name>A0A2H0KKC6_9BACT</name>
<dbReference type="EMBL" id="PCVK01000052">
    <property type="protein sequence ID" value="PIQ71702.1"/>
    <property type="molecule type" value="Genomic_DNA"/>
</dbReference>
<dbReference type="Proteomes" id="UP000229497">
    <property type="component" value="Unassembled WGS sequence"/>
</dbReference>
<evidence type="ECO:0000313" key="2">
    <source>
        <dbReference type="EMBL" id="PIQ71702.1"/>
    </source>
</evidence>
<accession>A0A2H0KKC6</accession>
<dbReference type="AlphaFoldDB" id="A0A2H0KKC6"/>
<protein>
    <submittedName>
        <fullName evidence="2">Uncharacterized protein</fullName>
    </submittedName>
</protein>
<keyword evidence="1" id="KW-1133">Transmembrane helix</keyword>
<sequence>MDFPIILNFIFNIFIFLSFIFFMGMGGNSSETANAFNLYMIYAYSLFFSPIPVYFLRKISKQVIIKKILLILSFTYFMWGYILIDIARIPLEPIYNYEKYEILKKVSVNIENIDDMGSVENEKIMKITLNVLNSTKKTFKAKLTLVKKPNIYLLYSSCLMASYTYTKITPGQNSTTFSCRIGFGPQSDINPTNLTLKDLMGKLVLQDTPVTQIDFPLTN</sequence>
<organism evidence="2 3">
    <name type="scientific">Candidatus Roizmanbacteria bacterium CG11_big_fil_rev_8_21_14_0_20_37_16</name>
    <dbReference type="NCBI Taxonomy" id="1974857"/>
    <lineage>
        <taxon>Bacteria</taxon>
        <taxon>Candidatus Roizmaniibacteriota</taxon>
    </lineage>
</organism>
<feature type="transmembrane region" description="Helical" evidence="1">
    <location>
        <begin position="36"/>
        <end position="56"/>
    </location>
</feature>
<keyword evidence="1" id="KW-0472">Membrane</keyword>
<reference evidence="2 3" key="1">
    <citation type="submission" date="2017-09" db="EMBL/GenBank/DDBJ databases">
        <title>Depth-based differentiation of microbial function through sediment-hosted aquifers and enrichment of novel symbionts in the deep terrestrial subsurface.</title>
        <authorList>
            <person name="Probst A.J."/>
            <person name="Ladd B."/>
            <person name="Jarett J.K."/>
            <person name="Geller-Mcgrath D.E."/>
            <person name="Sieber C.M."/>
            <person name="Emerson J.B."/>
            <person name="Anantharaman K."/>
            <person name="Thomas B.C."/>
            <person name="Malmstrom R."/>
            <person name="Stieglmeier M."/>
            <person name="Klingl A."/>
            <person name="Woyke T."/>
            <person name="Ryan C.M."/>
            <person name="Banfield J.F."/>
        </authorList>
    </citation>
    <scope>NUCLEOTIDE SEQUENCE [LARGE SCALE GENOMIC DNA]</scope>
    <source>
        <strain evidence="2">CG11_big_fil_rev_8_21_14_0_20_37_16</strain>
    </source>
</reference>
<proteinExistence type="predicted"/>
<comment type="caution">
    <text evidence="2">The sequence shown here is derived from an EMBL/GenBank/DDBJ whole genome shotgun (WGS) entry which is preliminary data.</text>
</comment>